<evidence type="ECO:0000256" key="3">
    <source>
        <dbReference type="ARBA" id="ARBA00023125"/>
    </source>
</evidence>
<name>W2RPS6_CYPE1</name>
<gene>
    <name evidence="9" type="ORF">HMPREF1541_07357</name>
</gene>
<reference evidence="9 10" key="1">
    <citation type="submission" date="2013-03" db="EMBL/GenBank/DDBJ databases">
        <title>The Genome Sequence of Phialophora europaea CBS 101466.</title>
        <authorList>
            <consortium name="The Broad Institute Genomics Platform"/>
            <person name="Cuomo C."/>
            <person name="de Hoog S."/>
            <person name="Gorbushina A."/>
            <person name="Walker B."/>
            <person name="Young S.K."/>
            <person name="Zeng Q."/>
            <person name="Gargeya S."/>
            <person name="Fitzgerald M."/>
            <person name="Haas B."/>
            <person name="Abouelleil A."/>
            <person name="Allen A.W."/>
            <person name="Alvarado L."/>
            <person name="Arachchi H.M."/>
            <person name="Berlin A.M."/>
            <person name="Chapman S.B."/>
            <person name="Gainer-Dewar J."/>
            <person name="Goldberg J."/>
            <person name="Griggs A."/>
            <person name="Gujja S."/>
            <person name="Hansen M."/>
            <person name="Howarth C."/>
            <person name="Imamovic A."/>
            <person name="Ireland A."/>
            <person name="Larimer J."/>
            <person name="McCowan C."/>
            <person name="Murphy C."/>
            <person name="Pearson M."/>
            <person name="Poon T.W."/>
            <person name="Priest M."/>
            <person name="Roberts A."/>
            <person name="Saif S."/>
            <person name="Shea T."/>
            <person name="Sisk P."/>
            <person name="Sykes S."/>
            <person name="Wortman J."/>
            <person name="Nusbaum C."/>
            <person name="Birren B."/>
        </authorList>
    </citation>
    <scope>NUCLEOTIDE SEQUENCE [LARGE SCALE GENOMIC DNA]</scope>
    <source>
        <strain evidence="9 10">CBS 101466</strain>
    </source>
</reference>
<comment type="function">
    <text evidence="6">Recruits TFIIH to the initiation complex and stimulates the RNA polymerase II C-terminal domain kinase and DNA-dependent ATPase activities of TFIIH. Both TFIIH and TFIIE are required for promoter clearance by RNA polymerase.</text>
</comment>
<dbReference type="InterPro" id="IPR003166">
    <property type="entry name" value="TFIIE_bsu_DNA-bd"/>
</dbReference>
<dbReference type="OrthoDB" id="5323195at2759"/>
<evidence type="ECO:0000256" key="7">
    <source>
        <dbReference type="SAM" id="MobiDB-lite"/>
    </source>
</evidence>
<feature type="region of interest" description="Disordered" evidence="7">
    <location>
        <begin position="188"/>
        <end position="211"/>
    </location>
</feature>
<comment type="subcellular location">
    <subcellularLocation>
        <location evidence="1">Nucleus</location>
    </subcellularLocation>
</comment>
<organism evidence="9 10">
    <name type="scientific">Cyphellophora europaea (strain CBS 101466)</name>
    <name type="common">Phialophora europaea</name>
    <dbReference type="NCBI Taxonomy" id="1220924"/>
    <lineage>
        <taxon>Eukaryota</taxon>
        <taxon>Fungi</taxon>
        <taxon>Dikarya</taxon>
        <taxon>Ascomycota</taxon>
        <taxon>Pezizomycotina</taxon>
        <taxon>Eurotiomycetes</taxon>
        <taxon>Chaetothyriomycetidae</taxon>
        <taxon>Chaetothyriales</taxon>
        <taxon>Cyphellophoraceae</taxon>
        <taxon>Cyphellophora</taxon>
    </lineage>
</organism>
<dbReference type="InParanoid" id="W2RPS6"/>
<dbReference type="VEuPathDB" id="FungiDB:HMPREF1541_07357"/>
<dbReference type="FunCoup" id="W2RPS6">
    <property type="interactions" value="471"/>
</dbReference>
<keyword evidence="10" id="KW-1185">Reference proteome</keyword>
<dbReference type="GO" id="GO:0001097">
    <property type="term" value="F:TFIIH-class transcription factor complex binding"/>
    <property type="evidence" value="ECO:0007669"/>
    <property type="project" value="TreeGrafter"/>
</dbReference>
<dbReference type="Proteomes" id="UP000030752">
    <property type="component" value="Unassembled WGS sequence"/>
</dbReference>
<evidence type="ECO:0000313" key="9">
    <source>
        <dbReference type="EMBL" id="ETN37734.1"/>
    </source>
</evidence>
<dbReference type="AlphaFoldDB" id="W2RPS6"/>
<dbReference type="InterPro" id="IPR016656">
    <property type="entry name" value="TFIIE-bsu"/>
</dbReference>
<evidence type="ECO:0000259" key="8">
    <source>
        <dbReference type="PROSITE" id="PS51351"/>
    </source>
</evidence>
<dbReference type="InterPro" id="IPR040501">
    <property type="entry name" value="TFA2_Winged_2"/>
</dbReference>
<dbReference type="PROSITE" id="PS51351">
    <property type="entry name" value="TFIIE_BETA_C"/>
    <property type="match status" value="1"/>
</dbReference>
<dbReference type="Pfam" id="PF18121">
    <property type="entry name" value="TFA2_Winged_2"/>
    <property type="match status" value="1"/>
</dbReference>
<dbReference type="RefSeq" id="XP_008719903.1">
    <property type="nucleotide sequence ID" value="XM_008721681.1"/>
</dbReference>
<keyword evidence="2" id="KW-0805">Transcription regulation</keyword>
<feature type="domain" description="TFIIE beta" evidence="8">
    <location>
        <begin position="7"/>
        <end position="90"/>
    </location>
</feature>
<dbReference type="PANTHER" id="PTHR12716:SF8">
    <property type="entry name" value="TRANSCRIPTION INITIATION FACTOR IIE SUBUNIT BETA"/>
    <property type="match status" value="1"/>
</dbReference>
<accession>W2RPS6</accession>
<keyword evidence="5" id="KW-0539">Nucleus</keyword>
<dbReference type="GO" id="GO:0006367">
    <property type="term" value="P:transcription initiation at RNA polymerase II promoter"/>
    <property type="evidence" value="ECO:0007669"/>
    <property type="project" value="InterPro"/>
</dbReference>
<keyword evidence="4" id="KW-0804">Transcription</keyword>
<evidence type="ECO:0000256" key="1">
    <source>
        <dbReference type="ARBA" id="ARBA00004123"/>
    </source>
</evidence>
<dbReference type="GeneID" id="19974696"/>
<evidence type="ECO:0000256" key="2">
    <source>
        <dbReference type="ARBA" id="ARBA00023015"/>
    </source>
</evidence>
<dbReference type="PANTHER" id="PTHR12716">
    <property type="entry name" value="TRANSCRIPTION INITIATION FACTOR IIE, BETA SUBUNIT"/>
    <property type="match status" value="1"/>
</dbReference>
<sequence length="232" mass="26568">MSGNAAALTPAMRQQAVESSALAFAAIARLKDRYPSSISYQDLLDYLLPNDKQDNDALLRYFNLSLRKNPEVSFDPKANTYRYKPPYDVANAEELLALLQRQELRQGIPYDKLKHGWPDCLETLNQLEREHKILITRQKKDRIPRFIWADEPSLYVRLEPEFVQEWKKISLPNPDKIRVELAAMQSKAAGEAPKPLNAAVTKPKAKKVRRGNKVTNTHMLHLDAISKGYSKK</sequence>
<dbReference type="GO" id="GO:0003677">
    <property type="term" value="F:DNA binding"/>
    <property type="evidence" value="ECO:0007669"/>
    <property type="project" value="UniProtKB-KW"/>
</dbReference>
<dbReference type="STRING" id="1220924.W2RPS6"/>
<keyword evidence="3" id="KW-0238">DNA-binding</keyword>
<dbReference type="HOGENOM" id="CLU_056580_0_1_1"/>
<evidence type="ECO:0000313" key="10">
    <source>
        <dbReference type="Proteomes" id="UP000030752"/>
    </source>
</evidence>
<dbReference type="EMBL" id="KB822723">
    <property type="protein sequence ID" value="ETN37734.1"/>
    <property type="molecule type" value="Genomic_DNA"/>
</dbReference>
<evidence type="ECO:0000256" key="6">
    <source>
        <dbReference type="ARBA" id="ARBA00025581"/>
    </source>
</evidence>
<dbReference type="Pfam" id="PF02186">
    <property type="entry name" value="TFIIE_beta"/>
    <property type="match status" value="1"/>
</dbReference>
<evidence type="ECO:0000256" key="5">
    <source>
        <dbReference type="ARBA" id="ARBA00023242"/>
    </source>
</evidence>
<dbReference type="eggNOG" id="KOG3095">
    <property type="taxonomic scope" value="Eukaryota"/>
</dbReference>
<dbReference type="GO" id="GO:0005673">
    <property type="term" value="C:transcription factor TFIIE complex"/>
    <property type="evidence" value="ECO:0007669"/>
    <property type="project" value="InterPro"/>
</dbReference>
<proteinExistence type="predicted"/>
<protein>
    <recommendedName>
        <fullName evidence="8">TFIIE beta domain-containing protein</fullName>
    </recommendedName>
</protein>
<evidence type="ECO:0000256" key="4">
    <source>
        <dbReference type="ARBA" id="ARBA00023163"/>
    </source>
</evidence>